<organism evidence="1 2">
    <name type="scientific">Gaoshiqia sediminis</name>
    <dbReference type="NCBI Taxonomy" id="2986998"/>
    <lineage>
        <taxon>Bacteria</taxon>
        <taxon>Pseudomonadati</taxon>
        <taxon>Bacteroidota</taxon>
        <taxon>Bacteroidia</taxon>
        <taxon>Marinilabiliales</taxon>
        <taxon>Prolixibacteraceae</taxon>
        <taxon>Gaoshiqia</taxon>
    </lineage>
</organism>
<dbReference type="RefSeq" id="WP_282592447.1">
    <property type="nucleotide sequence ID" value="NZ_JAPAAF010000023.1"/>
</dbReference>
<protein>
    <submittedName>
        <fullName evidence="1">C-GCAxxG-C-C family protein</fullName>
    </submittedName>
</protein>
<dbReference type="AlphaFoldDB" id="A0AA41Y5L8"/>
<dbReference type="NCBIfam" id="TIGR01909">
    <property type="entry name" value="C_GCAxxG_C_C"/>
    <property type="match status" value="1"/>
</dbReference>
<dbReference type="Proteomes" id="UP001163821">
    <property type="component" value="Unassembled WGS sequence"/>
</dbReference>
<evidence type="ECO:0000313" key="1">
    <source>
        <dbReference type="EMBL" id="MCW0483854.1"/>
    </source>
</evidence>
<proteinExistence type="predicted"/>
<keyword evidence="2" id="KW-1185">Reference proteome</keyword>
<accession>A0AA41Y5L8</accession>
<dbReference type="EMBL" id="JAPAAF010000023">
    <property type="protein sequence ID" value="MCW0483854.1"/>
    <property type="molecule type" value="Genomic_DNA"/>
</dbReference>
<dbReference type="InterPro" id="IPR010181">
    <property type="entry name" value="CGCAxxGCC_motif"/>
</dbReference>
<dbReference type="Pfam" id="PF09719">
    <property type="entry name" value="C_GCAxxG_C_C"/>
    <property type="match status" value="1"/>
</dbReference>
<comment type="caution">
    <text evidence="1">The sequence shown here is derived from an EMBL/GenBank/DDBJ whole genome shotgun (WGS) entry which is preliminary data.</text>
</comment>
<evidence type="ECO:0000313" key="2">
    <source>
        <dbReference type="Proteomes" id="UP001163821"/>
    </source>
</evidence>
<name>A0AA41Y5L8_9BACT</name>
<reference evidence="1" key="1">
    <citation type="submission" date="2022-10" db="EMBL/GenBank/DDBJ databases">
        <title>Gaoshiqiia sediminis gen. nov., sp. nov., isolated from coastal sediment.</title>
        <authorList>
            <person name="Yu W.X."/>
            <person name="Mu D.S."/>
            <person name="Du J.Z."/>
            <person name="Liang Y.Q."/>
        </authorList>
    </citation>
    <scope>NUCLEOTIDE SEQUENCE</scope>
    <source>
        <strain evidence="1">A06</strain>
    </source>
</reference>
<gene>
    <name evidence="1" type="ORF">N2K84_14015</name>
</gene>
<sequence length="141" mass="15331">MDKSERALACFKNFNCSQSVFSTFAEDFHIDRTTALKLASGFGGGMACAETCGAVTGAYLVIGMKHGHAVPDPEAKAATKAHIRGFNSRFAEIHGSLLCRELLGVNISTPEGQQLARARDVFNRLCPRFIETACKLLEDEF</sequence>